<proteinExistence type="predicted"/>
<dbReference type="CDD" id="cd17473">
    <property type="entry name" value="MFS_arabinose_efflux_permease_like"/>
    <property type="match status" value="1"/>
</dbReference>
<keyword evidence="2" id="KW-0813">Transport</keyword>
<feature type="transmembrane region" description="Helical" evidence="7">
    <location>
        <begin position="326"/>
        <end position="349"/>
    </location>
</feature>
<evidence type="ECO:0000256" key="3">
    <source>
        <dbReference type="ARBA" id="ARBA00022475"/>
    </source>
</evidence>
<keyword evidence="5 7" id="KW-1133">Transmembrane helix</keyword>
<dbReference type="GO" id="GO:0022857">
    <property type="term" value="F:transmembrane transporter activity"/>
    <property type="evidence" value="ECO:0007669"/>
    <property type="project" value="InterPro"/>
</dbReference>
<keyword evidence="6 7" id="KW-0472">Membrane</keyword>
<dbReference type="InterPro" id="IPR020846">
    <property type="entry name" value="MFS_dom"/>
</dbReference>
<feature type="transmembrane region" description="Helical" evidence="7">
    <location>
        <begin position="204"/>
        <end position="221"/>
    </location>
</feature>
<feature type="transmembrane region" description="Helical" evidence="7">
    <location>
        <begin position="361"/>
        <end position="381"/>
    </location>
</feature>
<feature type="signal peptide" evidence="8">
    <location>
        <begin position="1"/>
        <end position="21"/>
    </location>
</feature>
<dbReference type="InterPro" id="IPR036259">
    <property type="entry name" value="MFS_trans_sf"/>
</dbReference>
<feature type="chain" id="PRO_5039032688" evidence="8">
    <location>
        <begin position="22"/>
        <end position="388"/>
    </location>
</feature>
<feature type="transmembrane region" description="Helical" evidence="7">
    <location>
        <begin position="95"/>
        <end position="118"/>
    </location>
</feature>
<keyword evidence="4 7" id="KW-0812">Transmembrane</keyword>
<evidence type="ECO:0000256" key="5">
    <source>
        <dbReference type="ARBA" id="ARBA00022989"/>
    </source>
</evidence>
<feature type="transmembrane region" description="Helical" evidence="7">
    <location>
        <begin position="159"/>
        <end position="178"/>
    </location>
</feature>
<dbReference type="Pfam" id="PF07690">
    <property type="entry name" value="MFS_1"/>
    <property type="match status" value="1"/>
</dbReference>
<evidence type="ECO:0000313" key="11">
    <source>
        <dbReference type="Proteomes" id="UP000191448"/>
    </source>
</evidence>
<evidence type="ECO:0000313" key="10">
    <source>
        <dbReference type="EMBL" id="OPX49945.1"/>
    </source>
</evidence>
<feature type="transmembrane region" description="Helical" evidence="7">
    <location>
        <begin position="130"/>
        <end position="153"/>
    </location>
</feature>
<sequence>MNKIQKLSILSLSFISLIATAAMAPALNGIQLHFINAPETLIKLVVTLPALICIPIGLLNKAFMKFISKKNLIIIGLILYTIGGLSSSLSPNIYVLLFTRAILGLGLGVTAPLSLVLIGDFFHGKERAKFMGFSTATTNLGGILSTLFVGFLVSLGWRYSFLVYAVAIIVLILIVFFLPNDYENNEEKLSTGNIEEDIRLNKGIFKYAILVFLGLIAFYAIPTNMDFLVKLRNLGGASTAANIVSIGTLTSLISAIIFPKLIKIFKRYFSLIIFISMFLGFIILGTAHSMPMILLGAIFVGFGFGDVIPFGMLFASNLVHKTHTALAILIVTTGLYFGEFVSPLILQFLSKTLNIQNVTGSLFGACIVCIVALLVSIYAIISDRKLVI</sequence>
<dbReference type="PANTHER" id="PTHR43124">
    <property type="entry name" value="PURINE EFFLUX PUMP PBUE"/>
    <property type="match status" value="1"/>
</dbReference>
<evidence type="ECO:0000256" key="4">
    <source>
        <dbReference type="ARBA" id="ARBA00022692"/>
    </source>
</evidence>
<comment type="subcellular location">
    <subcellularLocation>
        <location evidence="1">Cell membrane</location>
        <topology evidence="1">Multi-pass membrane protein</topology>
    </subcellularLocation>
</comment>
<feature type="transmembrane region" description="Helical" evidence="7">
    <location>
        <begin position="293"/>
        <end position="314"/>
    </location>
</feature>
<dbReference type="GO" id="GO:0005886">
    <property type="term" value="C:plasma membrane"/>
    <property type="evidence" value="ECO:0007669"/>
    <property type="project" value="UniProtKB-SubCell"/>
</dbReference>
<evidence type="ECO:0000259" key="9">
    <source>
        <dbReference type="PROSITE" id="PS50850"/>
    </source>
</evidence>
<dbReference type="Proteomes" id="UP000191448">
    <property type="component" value="Unassembled WGS sequence"/>
</dbReference>
<reference evidence="10 11" key="1">
    <citation type="submission" date="2016-02" db="EMBL/GenBank/DDBJ databases">
        <title>Genome sequence of Clostridium thermobutyricum DSM 4928.</title>
        <authorList>
            <person name="Poehlein A."/>
            <person name="Daniel R."/>
        </authorList>
    </citation>
    <scope>NUCLEOTIDE SEQUENCE [LARGE SCALE GENOMIC DNA]</scope>
    <source>
        <strain evidence="10 11">DSM 4928</strain>
    </source>
</reference>
<dbReference type="PROSITE" id="PS50850">
    <property type="entry name" value="MFS"/>
    <property type="match status" value="1"/>
</dbReference>
<dbReference type="EMBL" id="LTAY01000020">
    <property type="protein sequence ID" value="OPX49945.1"/>
    <property type="molecule type" value="Genomic_DNA"/>
</dbReference>
<keyword evidence="8" id="KW-0732">Signal</keyword>
<evidence type="ECO:0000256" key="1">
    <source>
        <dbReference type="ARBA" id="ARBA00004651"/>
    </source>
</evidence>
<organism evidence="10 11">
    <name type="scientific">Clostridium thermobutyricum DSM 4928</name>
    <dbReference type="NCBI Taxonomy" id="1121339"/>
    <lineage>
        <taxon>Bacteria</taxon>
        <taxon>Bacillati</taxon>
        <taxon>Bacillota</taxon>
        <taxon>Clostridia</taxon>
        <taxon>Eubacteriales</taxon>
        <taxon>Clostridiaceae</taxon>
        <taxon>Clostridium</taxon>
    </lineage>
</organism>
<feature type="transmembrane region" description="Helical" evidence="7">
    <location>
        <begin position="42"/>
        <end position="59"/>
    </location>
</feature>
<evidence type="ECO:0000256" key="8">
    <source>
        <dbReference type="SAM" id="SignalP"/>
    </source>
</evidence>
<feature type="transmembrane region" description="Helical" evidence="7">
    <location>
        <begin position="268"/>
        <end position="287"/>
    </location>
</feature>
<feature type="transmembrane region" description="Helical" evidence="7">
    <location>
        <begin position="241"/>
        <end position="261"/>
    </location>
</feature>
<accession>A0A1V4SYE6</accession>
<dbReference type="InterPro" id="IPR050189">
    <property type="entry name" value="MFS_Efflux_Transporters"/>
</dbReference>
<feature type="transmembrane region" description="Helical" evidence="7">
    <location>
        <begin position="71"/>
        <end position="89"/>
    </location>
</feature>
<dbReference type="RefSeq" id="WP_080021789.1">
    <property type="nucleotide sequence ID" value="NZ_LTAY01000020.1"/>
</dbReference>
<protein>
    <submittedName>
        <fullName evidence="10">Bacillibactin exporter</fullName>
    </submittedName>
</protein>
<dbReference type="Gene3D" id="1.20.1250.20">
    <property type="entry name" value="MFS general substrate transporter like domains"/>
    <property type="match status" value="1"/>
</dbReference>
<name>A0A1V4SYE6_9CLOT</name>
<comment type="caution">
    <text evidence="10">The sequence shown here is derived from an EMBL/GenBank/DDBJ whole genome shotgun (WGS) entry which is preliminary data.</text>
</comment>
<evidence type="ECO:0000256" key="6">
    <source>
        <dbReference type="ARBA" id="ARBA00023136"/>
    </source>
</evidence>
<evidence type="ECO:0000256" key="7">
    <source>
        <dbReference type="SAM" id="Phobius"/>
    </source>
</evidence>
<keyword evidence="3" id="KW-1003">Cell membrane</keyword>
<dbReference type="InterPro" id="IPR011701">
    <property type="entry name" value="MFS"/>
</dbReference>
<dbReference type="AlphaFoldDB" id="A0A1V4SYE6"/>
<dbReference type="SUPFAM" id="SSF103473">
    <property type="entry name" value="MFS general substrate transporter"/>
    <property type="match status" value="1"/>
</dbReference>
<gene>
    <name evidence="10" type="primary">ymfD</name>
    <name evidence="10" type="ORF">CLTHE_04260</name>
</gene>
<feature type="domain" description="Major facilitator superfamily (MFS) profile" evidence="9">
    <location>
        <begin position="5"/>
        <end position="384"/>
    </location>
</feature>
<dbReference type="OrthoDB" id="2963740at2"/>
<evidence type="ECO:0000256" key="2">
    <source>
        <dbReference type="ARBA" id="ARBA00022448"/>
    </source>
</evidence>
<dbReference type="PANTHER" id="PTHR43124:SF3">
    <property type="entry name" value="CHLORAMPHENICOL EFFLUX PUMP RV0191"/>
    <property type="match status" value="1"/>
</dbReference>